<dbReference type="Proteomes" id="UP001596053">
    <property type="component" value="Unassembled WGS sequence"/>
</dbReference>
<organism evidence="1 2">
    <name type="scientific">Bosea eneae</name>
    <dbReference type="NCBI Taxonomy" id="151454"/>
    <lineage>
        <taxon>Bacteria</taxon>
        <taxon>Pseudomonadati</taxon>
        <taxon>Pseudomonadota</taxon>
        <taxon>Alphaproteobacteria</taxon>
        <taxon>Hyphomicrobiales</taxon>
        <taxon>Boseaceae</taxon>
        <taxon>Bosea</taxon>
    </lineage>
</organism>
<accession>A0ABW0J225</accession>
<name>A0ABW0J225_9HYPH</name>
<reference evidence="2" key="1">
    <citation type="journal article" date="2019" name="Int. J. Syst. Evol. Microbiol.">
        <title>The Global Catalogue of Microorganisms (GCM) 10K type strain sequencing project: providing services to taxonomists for standard genome sequencing and annotation.</title>
        <authorList>
            <consortium name="The Broad Institute Genomics Platform"/>
            <consortium name="The Broad Institute Genome Sequencing Center for Infectious Disease"/>
            <person name="Wu L."/>
            <person name="Ma J."/>
        </authorList>
    </citation>
    <scope>NUCLEOTIDE SEQUENCE [LARGE SCALE GENOMIC DNA]</scope>
    <source>
        <strain evidence="2">NCAIM B.01391</strain>
    </source>
</reference>
<comment type="caution">
    <text evidence="1">The sequence shown here is derived from an EMBL/GenBank/DDBJ whole genome shotgun (WGS) entry which is preliminary data.</text>
</comment>
<evidence type="ECO:0000313" key="2">
    <source>
        <dbReference type="Proteomes" id="UP001596053"/>
    </source>
</evidence>
<gene>
    <name evidence="1" type="ORF">ACFPOB_30390</name>
</gene>
<protein>
    <submittedName>
        <fullName evidence="1">Uncharacterized protein</fullName>
    </submittedName>
</protein>
<feature type="non-terminal residue" evidence="1">
    <location>
        <position position="200"/>
    </location>
</feature>
<sequence length="200" mass="21650">MSPVTSSPARAIAPKAAAEIGRALLTGTIAAQQEIVAPVEVEVVVDDGVLVAEPVPKAEPTFDVGAIAARHQSSMEQALLELSSDELSEDGTLLLSNFIRSHKVQHQVSVPWVRGQDGARKLPYDFSDAMDESKAPPEVRALFKGFGLSRHFPSSEMSEEDLQLWMKREGFALAQQPVMHVLEKRPALLLPHCPPLLGTA</sequence>
<keyword evidence="2" id="KW-1185">Reference proteome</keyword>
<evidence type="ECO:0000313" key="1">
    <source>
        <dbReference type="EMBL" id="MFC5423834.1"/>
    </source>
</evidence>
<dbReference type="EMBL" id="JBHSLW010000130">
    <property type="protein sequence ID" value="MFC5423834.1"/>
    <property type="molecule type" value="Genomic_DNA"/>
</dbReference>
<proteinExistence type="predicted"/>